<dbReference type="InterPro" id="IPR020568">
    <property type="entry name" value="Ribosomal_Su5_D2-typ_SF"/>
</dbReference>
<dbReference type="InterPro" id="IPR005225">
    <property type="entry name" value="Small_GTP-bd"/>
</dbReference>
<dbReference type="Gene3D" id="3.40.50.300">
    <property type="entry name" value="P-loop containing nucleotide triphosphate hydrolases"/>
    <property type="match status" value="1"/>
</dbReference>
<evidence type="ECO:0000256" key="4">
    <source>
        <dbReference type="ARBA" id="ARBA00022917"/>
    </source>
</evidence>
<dbReference type="Pfam" id="PF00009">
    <property type="entry name" value="GTP_EFTU"/>
    <property type="match status" value="1"/>
</dbReference>
<evidence type="ECO:0000256" key="1">
    <source>
        <dbReference type="ARBA" id="ARBA00005870"/>
    </source>
</evidence>
<proteinExistence type="inferred from homology"/>
<dbReference type="PROSITE" id="PS00301">
    <property type="entry name" value="G_TR_1"/>
    <property type="match status" value="1"/>
</dbReference>
<dbReference type="Proteomes" id="UP001500831">
    <property type="component" value="Unassembled WGS sequence"/>
</dbReference>
<comment type="function">
    <text evidence="6 7">Catalyzes the GTP-dependent ribosomal translocation step during translation elongation. During this step, the ribosome changes from the pre-translocational (PRE) to the post-translocational (POST) state as the newly formed A-site-bound peptidyl-tRNA and P-site-bound deacylated tRNA move to the P and E sites, respectively. Catalyzes the coordinated movement of the two tRNA molecules, the mRNA and conformational changes in the ribosome.</text>
</comment>
<dbReference type="InterPro" id="IPR027417">
    <property type="entry name" value="P-loop_NTPase"/>
</dbReference>
<dbReference type="InterPro" id="IPR041095">
    <property type="entry name" value="EFG_II"/>
</dbReference>
<dbReference type="PANTHER" id="PTHR43261:SF1">
    <property type="entry name" value="RIBOSOME-RELEASING FACTOR 2, MITOCHONDRIAL"/>
    <property type="match status" value="1"/>
</dbReference>
<dbReference type="InterPro" id="IPR004540">
    <property type="entry name" value="Transl_elong_EFG/EF2"/>
</dbReference>
<dbReference type="Pfam" id="PF14492">
    <property type="entry name" value="EFG_III"/>
    <property type="match status" value="1"/>
</dbReference>
<dbReference type="NCBIfam" id="TIGR00231">
    <property type="entry name" value="small_GTP"/>
    <property type="match status" value="1"/>
</dbReference>
<evidence type="ECO:0000256" key="5">
    <source>
        <dbReference type="ARBA" id="ARBA00023134"/>
    </source>
</evidence>
<dbReference type="CDD" id="cd16262">
    <property type="entry name" value="EFG_III"/>
    <property type="match status" value="1"/>
</dbReference>
<evidence type="ECO:0000313" key="11">
    <source>
        <dbReference type="Proteomes" id="UP001500831"/>
    </source>
</evidence>
<dbReference type="CDD" id="cd04088">
    <property type="entry name" value="EFG_mtEFG_II"/>
    <property type="match status" value="1"/>
</dbReference>
<dbReference type="SUPFAM" id="SSF50447">
    <property type="entry name" value="Translation proteins"/>
    <property type="match status" value="1"/>
</dbReference>
<dbReference type="InterPro" id="IPR035649">
    <property type="entry name" value="EFG_V"/>
</dbReference>
<dbReference type="Gene3D" id="3.30.70.870">
    <property type="entry name" value="Elongation Factor G (Translational Gtpase), domain 3"/>
    <property type="match status" value="1"/>
</dbReference>
<reference evidence="10 11" key="1">
    <citation type="journal article" date="2019" name="Int. J. Syst. Evol. Microbiol.">
        <title>The Global Catalogue of Microorganisms (GCM) 10K type strain sequencing project: providing services to taxonomists for standard genome sequencing and annotation.</title>
        <authorList>
            <consortium name="The Broad Institute Genomics Platform"/>
            <consortium name="The Broad Institute Genome Sequencing Center for Infectious Disease"/>
            <person name="Wu L."/>
            <person name="Ma J."/>
        </authorList>
    </citation>
    <scope>NUCLEOTIDE SEQUENCE [LARGE SCALE GENOMIC DNA]</scope>
    <source>
        <strain evidence="10 11">JCM 6242</strain>
    </source>
</reference>
<dbReference type="CDD" id="cd01886">
    <property type="entry name" value="EF-G"/>
    <property type="match status" value="1"/>
</dbReference>
<evidence type="ECO:0000256" key="3">
    <source>
        <dbReference type="ARBA" id="ARBA00022768"/>
    </source>
</evidence>
<dbReference type="PRINTS" id="PR00315">
    <property type="entry name" value="ELONGATNFCT"/>
</dbReference>
<dbReference type="GO" id="GO:0003746">
    <property type="term" value="F:translation elongation factor activity"/>
    <property type="evidence" value="ECO:0007669"/>
    <property type="project" value="UniProtKB-KW"/>
</dbReference>
<evidence type="ECO:0000256" key="7">
    <source>
        <dbReference type="HAMAP-Rule" id="MF_00054"/>
    </source>
</evidence>
<keyword evidence="4 7" id="KW-0648">Protein biosynthesis</keyword>
<keyword evidence="5 7" id="KW-0342">GTP-binding</keyword>
<dbReference type="NCBIfam" id="NF009381">
    <property type="entry name" value="PRK12740.1-5"/>
    <property type="match status" value="1"/>
</dbReference>
<dbReference type="InterPro" id="IPR000640">
    <property type="entry name" value="EFG_V-like"/>
</dbReference>
<dbReference type="SUPFAM" id="SSF54980">
    <property type="entry name" value="EF-G C-terminal domain-like"/>
    <property type="match status" value="2"/>
</dbReference>
<keyword evidence="11" id="KW-1185">Reference proteome</keyword>
<evidence type="ECO:0000313" key="10">
    <source>
        <dbReference type="EMBL" id="GAA2865120.1"/>
    </source>
</evidence>
<dbReference type="NCBIfam" id="NF009379">
    <property type="entry name" value="PRK12740.1-3"/>
    <property type="match status" value="1"/>
</dbReference>
<dbReference type="InterPro" id="IPR035647">
    <property type="entry name" value="EFG_III/V"/>
</dbReference>
<feature type="binding site" evidence="7">
    <location>
        <begin position="137"/>
        <end position="140"/>
    </location>
    <ligand>
        <name>GTP</name>
        <dbReference type="ChEBI" id="CHEBI:37565"/>
    </ligand>
</feature>
<dbReference type="InterPro" id="IPR047872">
    <property type="entry name" value="EFG_IV"/>
</dbReference>
<dbReference type="Pfam" id="PF00679">
    <property type="entry name" value="EFG_C"/>
    <property type="match status" value="1"/>
</dbReference>
<dbReference type="InterPro" id="IPR000795">
    <property type="entry name" value="T_Tr_GTP-bd_dom"/>
</dbReference>
<dbReference type="InterPro" id="IPR014721">
    <property type="entry name" value="Ribsml_uS5_D2-typ_fold_subgr"/>
</dbReference>
<keyword evidence="3 7" id="KW-0251">Elongation factor</keyword>
<evidence type="ECO:0000256" key="2">
    <source>
        <dbReference type="ARBA" id="ARBA00022741"/>
    </source>
</evidence>
<dbReference type="CDD" id="cd01434">
    <property type="entry name" value="EFG_mtEFG1_IV"/>
    <property type="match status" value="1"/>
</dbReference>
<protein>
    <recommendedName>
        <fullName evidence="7 8">Elongation factor G</fullName>
        <shortName evidence="7">EF-G</shortName>
    </recommendedName>
</protein>
<dbReference type="InterPro" id="IPR031157">
    <property type="entry name" value="G_TR_CS"/>
</dbReference>
<dbReference type="InterPro" id="IPR005517">
    <property type="entry name" value="Transl_elong_EFG/EF2_IV"/>
</dbReference>
<dbReference type="InterPro" id="IPR009000">
    <property type="entry name" value="Transl_B-barrel_sf"/>
</dbReference>
<dbReference type="SMART" id="SM00889">
    <property type="entry name" value="EFG_IV"/>
    <property type="match status" value="1"/>
</dbReference>
<dbReference type="SUPFAM" id="SSF52540">
    <property type="entry name" value="P-loop containing nucleoside triphosphate hydrolases"/>
    <property type="match status" value="1"/>
</dbReference>
<comment type="caution">
    <text evidence="10">The sequence shown here is derived from an EMBL/GenBank/DDBJ whole genome shotgun (WGS) entry which is preliminary data.</text>
</comment>
<dbReference type="Pfam" id="PF03764">
    <property type="entry name" value="EFG_IV"/>
    <property type="match status" value="1"/>
</dbReference>
<comment type="similarity">
    <text evidence="1 7">Belongs to the TRAFAC class translation factor GTPase superfamily. Classic translation factor GTPase family. EF-G/EF-2 subfamily.</text>
</comment>
<keyword evidence="2 7" id="KW-0547">Nucleotide-binding</keyword>
<keyword evidence="7" id="KW-0963">Cytoplasm</keyword>
<evidence type="ECO:0000256" key="8">
    <source>
        <dbReference type="NCBIfam" id="TIGR00484"/>
    </source>
</evidence>
<feature type="domain" description="Tr-type G" evidence="9">
    <location>
        <begin position="10"/>
        <end position="286"/>
    </location>
</feature>
<organism evidence="10 11">
    <name type="scientific">Streptosporangium fragile</name>
    <dbReference type="NCBI Taxonomy" id="46186"/>
    <lineage>
        <taxon>Bacteria</taxon>
        <taxon>Bacillati</taxon>
        <taxon>Actinomycetota</taxon>
        <taxon>Actinomycetes</taxon>
        <taxon>Streptosporangiales</taxon>
        <taxon>Streptosporangiaceae</taxon>
        <taxon>Streptosporangium</taxon>
    </lineage>
</organism>
<dbReference type="NCBIfam" id="TIGR00484">
    <property type="entry name" value="EF-G"/>
    <property type="match status" value="1"/>
</dbReference>
<dbReference type="SMART" id="SM00838">
    <property type="entry name" value="EFG_C"/>
    <property type="match status" value="1"/>
</dbReference>
<dbReference type="Gene3D" id="3.30.230.10">
    <property type="match status" value="1"/>
</dbReference>
<evidence type="ECO:0000256" key="6">
    <source>
        <dbReference type="ARBA" id="ARBA00024731"/>
    </source>
</evidence>
<dbReference type="PANTHER" id="PTHR43261">
    <property type="entry name" value="TRANSLATION ELONGATION FACTOR G-RELATED"/>
    <property type="match status" value="1"/>
</dbReference>
<dbReference type="Gene3D" id="3.30.70.240">
    <property type="match status" value="1"/>
</dbReference>
<dbReference type="Gene3D" id="2.40.30.10">
    <property type="entry name" value="Translation factors"/>
    <property type="match status" value="1"/>
</dbReference>
<dbReference type="HAMAP" id="MF_00054_B">
    <property type="entry name" value="EF_G_EF_2_B"/>
    <property type="match status" value="1"/>
</dbReference>
<dbReference type="EMBL" id="BAAAVI010000014">
    <property type="protein sequence ID" value="GAA2865120.1"/>
    <property type="molecule type" value="Genomic_DNA"/>
</dbReference>
<sequence>MATTTALDLAKVRNIGIMAHIDAGKTTTTERILFYTGINYKIGEVHEGAATMDWMEQEQERGITITSAATTCEWLGHTINIIDTPGHVDFTIEVERSLRVLDGAVAVFDGVAGVEPQSETVWRQADRYGVPRICFVNKMDRVGAEFHRCVDMMVSRLHATPAVLQLPWGVEAGFKGVIDLVKMKGLLWSAEAAKGEMYEVVDIPAEYAEAAREWRDKLVETVSENDDELMELFLEGVEPTEEQLVAAIRRATLSSAINPVLTGTAFKNKGVQPLLDAIVAYLPAPTDIPAFKGHAVGNEEEVVERHADPEEPFAALAFKIMSDPHLGKLTYIRIYSGTLESGSSVTNSVKGRKERIGKIYQMHANKREERPSAHAGQIVAVMGLKDTTTGDTLCDPANQVVLESMTFPAPVINVAIEPKTKGDQEKLSTAIQRLAEEDPSFQVRRDEETGQTVIWGMGELHLEILVDRMRREFKVEANVGRPQVAYRETIRRKVEKIEYTHKKQTGGSGQFGRVIIDLEPLGEGNDGYEFVNAVSGGRIPREYIPSVDAGCQEAAEFGVLAGYPMVGVKVTLQDGAYHEVDSSEMAFKIAGSMAFKEAARRADAVILEPMMAVEVTTPEDYMGDVIGDLNSRRGQIQAMDERGGNRIVNALVPLSEMFGYVGDLRSKTQGRASYSMQFDSYAEVPAHIAKEIVAKVRGE</sequence>
<evidence type="ECO:0000259" key="9">
    <source>
        <dbReference type="PROSITE" id="PS51722"/>
    </source>
</evidence>
<dbReference type="Pfam" id="PF03144">
    <property type="entry name" value="GTP_EFTU_D2"/>
    <property type="match status" value="1"/>
</dbReference>
<dbReference type="CDD" id="cd03713">
    <property type="entry name" value="EFG_mtEFG_C"/>
    <property type="match status" value="1"/>
</dbReference>
<feature type="binding site" evidence="7">
    <location>
        <begin position="83"/>
        <end position="87"/>
    </location>
    <ligand>
        <name>GTP</name>
        <dbReference type="ChEBI" id="CHEBI:37565"/>
    </ligand>
</feature>
<dbReference type="InterPro" id="IPR004161">
    <property type="entry name" value="EFTu-like_2"/>
</dbReference>
<dbReference type="SUPFAM" id="SSF54211">
    <property type="entry name" value="Ribosomal protein S5 domain 2-like"/>
    <property type="match status" value="1"/>
</dbReference>
<name>A0ABN3VWS0_9ACTN</name>
<feature type="binding site" evidence="7">
    <location>
        <begin position="19"/>
        <end position="26"/>
    </location>
    <ligand>
        <name>GTP</name>
        <dbReference type="ChEBI" id="CHEBI:37565"/>
    </ligand>
</feature>
<dbReference type="InterPro" id="IPR009022">
    <property type="entry name" value="EFG_III"/>
</dbReference>
<comment type="subcellular location">
    <subcellularLocation>
        <location evidence="7">Cytoplasm</location>
    </subcellularLocation>
</comment>
<gene>
    <name evidence="7 10" type="primary">fusA</name>
    <name evidence="10" type="ORF">GCM10010517_24420</name>
</gene>
<accession>A0ABN3VWS0</accession>
<dbReference type="PROSITE" id="PS51722">
    <property type="entry name" value="G_TR_2"/>
    <property type="match status" value="1"/>
</dbReference>